<reference evidence="2 3" key="1">
    <citation type="submission" date="2021-06" db="EMBL/GenBank/DDBJ databases">
        <authorList>
            <person name="Palmer J.M."/>
        </authorList>
    </citation>
    <scope>NUCLEOTIDE SEQUENCE [LARGE SCALE GENOMIC DNA]</scope>
    <source>
        <strain evidence="2 3">AS_MEX2019</strain>
        <tissue evidence="2">Muscle</tissue>
    </source>
</reference>
<evidence type="ECO:0000313" key="2">
    <source>
        <dbReference type="EMBL" id="MEQ2283657.1"/>
    </source>
</evidence>
<comment type="caution">
    <text evidence="2">The sequence shown here is derived from an EMBL/GenBank/DDBJ whole genome shotgun (WGS) entry which is preliminary data.</text>
</comment>
<proteinExistence type="predicted"/>
<dbReference type="Proteomes" id="UP001469553">
    <property type="component" value="Unassembled WGS sequence"/>
</dbReference>
<dbReference type="EMBL" id="JAHRIP010010316">
    <property type="protein sequence ID" value="MEQ2283657.1"/>
    <property type="molecule type" value="Genomic_DNA"/>
</dbReference>
<organism evidence="2 3">
    <name type="scientific">Ameca splendens</name>
    <dbReference type="NCBI Taxonomy" id="208324"/>
    <lineage>
        <taxon>Eukaryota</taxon>
        <taxon>Metazoa</taxon>
        <taxon>Chordata</taxon>
        <taxon>Craniata</taxon>
        <taxon>Vertebrata</taxon>
        <taxon>Euteleostomi</taxon>
        <taxon>Actinopterygii</taxon>
        <taxon>Neopterygii</taxon>
        <taxon>Teleostei</taxon>
        <taxon>Neoteleostei</taxon>
        <taxon>Acanthomorphata</taxon>
        <taxon>Ovalentaria</taxon>
        <taxon>Atherinomorphae</taxon>
        <taxon>Cyprinodontiformes</taxon>
        <taxon>Goodeidae</taxon>
        <taxon>Ameca</taxon>
    </lineage>
</organism>
<sequence>METFASEFPVQQTMEQKQQQLLPCMHIQKEKQACVVLWHKSSSVDLLSPYFLIPSATLSCLSPHSFNATGLLCNSVVISFHLYPRLSMPCFVFILHLCLLLLLL</sequence>
<accession>A0ABV0XQG7</accession>
<feature type="transmembrane region" description="Helical" evidence="1">
    <location>
        <begin position="86"/>
        <end position="103"/>
    </location>
</feature>
<keyword evidence="1" id="KW-0472">Membrane</keyword>
<keyword evidence="1" id="KW-1133">Transmembrane helix</keyword>
<name>A0ABV0XQG7_9TELE</name>
<keyword evidence="1" id="KW-0812">Transmembrane</keyword>
<protein>
    <submittedName>
        <fullName evidence="2">Uncharacterized protein</fullName>
    </submittedName>
</protein>
<evidence type="ECO:0000256" key="1">
    <source>
        <dbReference type="SAM" id="Phobius"/>
    </source>
</evidence>
<keyword evidence="3" id="KW-1185">Reference proteome</keyword>
<evidence type="ECO:0000313" key="3">
    <source>
        <dbReference type="Proteomes" id="UP001469553"/>
    </source>
</evidence>
<gene>
    <name evidence="2" type="ORF">AMECASPLE_013764</name>
</gene>